<comment type="subcellular location">
    <subcellularLocation>
        <location evidence="1 8">Cell outer membrane</location>
        <topology evidence="1 8">Multi-pass membrane protein</topology>
    </subcellularLocation>
</comment>
<accession>A0A3D9HAL5</accession>
<dbReference type="Proteomes" id="UP000256980">
    <property type="component" value="Unassembled WGS sequence"/>
</dbReference>
<dbReference type="Gene3D" id="2.170.130.10">
    <property type="entry name" value="TonB-dependent receptor, plug domain"/>
    <property type="match status" value="1"/>
</dbReference>
<evidence type="ECO:0000313" key="11">
    <source>
        <dbReference type="EMBL" id="RED46524.1"/>
    </source>
</evidence>
<keyword evidence="6 8" id="KW-0472">Membrane</keyword>
<comment type="caution">
    <text evidence="11">The sequence shown here is derived from an EMBL/GenBank/DDBJ whole genome shotgun (WGS) entry which is preliminary data.</text>
</comment>
<dbReference type="GO" id="GO:0030246">
    <property type="term" value="F:carbohydrate binding"/>
    <property type="evidence" value="ECO:0007669"/>
    <property type="project" value="InterPro"/>
</dbReference>
<dbReference type="Pfam" id="PF13715">
    <property type="entry name" value="CarbopepD_reg_2"/>
    <property type="match status" value="1"/>
</dbReference>
<evidence type="ECO:0000256" key="9">
    <source>
        <dbReference type="SAM" id="SignalP"/>
    </source>
</evidence>
<dbReference type="AlphaFoldDB" id="A0A3D9HAL5"/>
<feature type="domain" description="TonB-dependent receptor plug" evidence="10">
    <location>
        <begin position="119"/>
        <end position="227"/>
    </location>
</feature>
<dbReference type="PROSITE" id="PS52016">
    <property type="entry name" value="TONB_DEPENDENT_REC_3"/>
    <property type="match status" value="1"/>
</dbReference>
<comment type="similarity">
    <text evidence="8">Belongs to the TonB-dependent receptor family.</text>
</comment>
<evidence type="ECO:0000256" key="8">
    <source>
        <dbReference type="PROSITE-ProRule" id="PRU01360"/>
    </source>
</evidence>
<dbReference type="PANTHER" id="PTHR30069:SF29">
    <property type="entry name" value="HEMOGLOBIN AND HEMOGLOBIN-HAPTOGLOBIN-BINDING PROTEIN 1-RELATED"/>
    <property type="match status" value="1"/>
</dbReference>
<evidence type="ECO:0000256" key="4">
    <source>
        <dbReference type="ARBA" id="ARBA00022692"/>
    </source>
</evidence>
<evidence type="ECO:0000313" key="12">
    <source>
        <dbReference type="Proteomes" id="UP000256980"/>
    </source>
</evidence>
<keyword evidence="11" id="KW-0675">Receptor</keyword>
<organism evidence="11 12">
    <name type="scientific">Winogradskyella eximia</name>
    <dbReference type="NCBI Taxonomy" id="262006"/>
    <lineage>
        <taxon>Bacteria</taxon>
        <taxon>Pseudomonadati</taxon>
        <taxon>Bacteroidota</taxon>
        <taxon>Flavobacteriia</taxon>
        <taxon>Flavobacteriales</taxon>
        <taxon>Flavobacteriaceae</taxon>
        <taxon>Winogradskyella</taxon>
    </lineage>
</organism>
<dbReference type="SUPFAM" id="SSF56935">
    <property type="entry name" value="Porins"/>
    <property type="match status" value="1"/>
</dbReference>
<dbReference type="GO" id="GO:0044718">
    <property type="term" value="P:siderophore transmembrane transport"/>
    <property type="evidence" value="ECO:0007669"/>
    <property type="project" value="TreeGrafter"/>
</dbReference>
<dbReference type="GO" id="GO:0009279">
    <property type="term" value="C:cell outer membrane"/>
    <property type="evidence" value="ECO:0007669"/>
    <property type="project" value="UniProtKB-SubCell"/>
</dbReference>
<dbReference type="Gene3D" id="2.40.170.20">
    <property type="entry name" value="TonB-dependent receptor, beta-barrel domain"/>
    <property type="match status" value="1"/>
</dbReference>
<dbReference type="OrthoDB" id="9795928at2"/>
<dbReference type="GO" id="GO:0015344">
    <property type="term" value="F:siderophore uptake transmembrane transporter activity"/>
    <property type="evidence" value="ECO:0007669"/>
    <property type="project" value="TreeGrafter"/>
</dbReference>
<dbReference type="InterPro" id="IPR037066">
    <property type="entry name" value="Plug_dom_sf"/>
</dbReference>
<evidence type="ECO:0000256" key="7">
    <source>
        <dbReference type="ARBA" id="ARBA00023237"/>
    </source>
</evidence>
<keyword evidence="7 8" id="KW-0998">Cell outer membrane</keyword>
<feature type="signal peptide" evidence="9">
    <location>
        <begin position="1"/>
        <end position="17"/>
    </location>
</feature>
<dbReference type="InterPro" id="IPR039426">
    <property type="entry name" value="TonB-dep_rcpt-like"/>
</dbReference>
<dbReference type="PANTHER" id="PTHR30069">
    <property type="entry name" value="TONB-DEPENDENT OUTER MEMBRANE RECEPTOR"/>
    <property type="match status" value="1"/>
</dbReference>
<evidence type="ECO:0000256" key="6">
    <source>
        <dbReference type="ARBA" id="ARBA00023136"/>
    </source>
</evidence>
<dbReference type="SUPFAM" id="SSF49452">
    <property type="entry name" value="Starch-binding domain-like"/>
    <property type="match status" value="1"/>
</dbReference>
<evidence type="ECO:0000256" key="1">
    <source>
        <dbReference type="ARBA" id="ARBA00004571"/>
    </source>
</evidence>
<evidence type="ECO:0000256" key="5">
    <source>
        <dbReference type="ARBA" id="ARBA00022729"/>
    </source>
</evidence>
<keyword evidence="2 8" id="KW-0813">Transport</keyword>
<protein>
    <submittedName>
        <fullName evidence="11">Iron complex outermembrane receptor protein</fullName>
    </submittedName>
</protein>
<evidence type="ECO:0000259" key="10">
    <source>
        <dbReference type="Pfam" id="PF07715"/>
    </source>
</evidence>
<feature type="chain" id="PRO_5017798744" evidence="9">
    <location>
        <begin position="18"/>
        <end position="831"/>
    </location>
</feature>
<keyword evidence="4 8" id="KW-0812">Transmembrane</keyword>
<dbReference type="Gene3D" id="2.60.40.1120">
    <property type="entry name" value="Carboxypeptidase-like, regulatory domain"/>
    <property type="match status" value="1"/>
</dbReference>
<proteinExistence type="inferred from homology"/>
<keyword evidence="3 8" id="KW-1134">Transmembrane beta strand</keyword>
<gene>
    <name evidence="11" type="ORF">DFQ10_101295</name>
</gene>
<dbReference type="InterPro" id="IPR012910">
    <property type="entry name" value="Plug_dom"/>
</dbReference>
<evidence type="ECO:0000256" key="2">
    <source>
        <dbReference type="ARBA" id="ARBA00022448"/>
    </source>
</evidence>
<evidence type="ECO:0000256" key="3">
    <source>
        <dbReference type="ARBA" id="ARBA00022452"/>
    </source>
</evidence>
<dbReference type="InterPro" id="IPR036942">
    <property type="entry name" value="Beta-barrel_TonB_sf"/>
</dbReference>
<name>A0A3D9HAL5_9FLAO</name>
<dbReference type="InterPro" id="IPR013784">
    <property type="entry name" value="Carb-bd-like_fold"/>
</dbReference>
<sequence length="831" mass="91855">MKKLFLLLTLISTFTMAAQNSGSIKGMITEASGSPLSGATVYIKSLDKGTVTDYDGNFVLDNLEIGTYDVTISYVGFATTHQSVSVLAGKVTTLNTSLKESDSILNEVVITANKQPQKITDVPATVNVITSKDIEEFPSFNIGELASRQKGVDFVRSGVLGTGINIRGFNSAFNSKNLQVTDDRLSTLIATGLPMGSFSTVTKDDISRVEILLGPNGTLYGPNAHNGLVSTITKNPRQSEGTTVALGFGNQSVLTTRLRHAEAINDKFAYKFHFEHSKGKEFNYVDSVYVGTQAYKELDLDRDFKSQKYGASIYYKPSKNSEINGYYGHSNNSNIGITSAGRNQIKDWSIDVAQLKYVSKHFFANTYYTWSKTEDTYAMNQRTQNYVSFVENGFSEEEARERSYMEQWLQTGPNQGDGFALQRGALFKDASERFNAEAQYNNNWKKLYVTLGAQYQLDMADSKGTYLLDEDGIDLDQTGIYTQLEYKLDESGWGFLFGGRVDNHELYGSNFIPKVAITKKVNNGTFRLTYGKGIAVPSILNLKGNLFGGLVLGNGEGFTLTDGTKVGKLEVETINSYEIGYKGQLTDKLFIDVNGYYNQSDNFISPLVNVADAANGNFVTHIGDKPIGEVSEGNTGAFILTYLNFGHVDTYGFDLGLNYYFSDNFRTSVNYSYFGRELDKNDLDNDGNLDGQVLESELPINTPNHKFSVGLHYNKGKFYGAVYGRFVEKYDFFSGINVAAETQDQDGDGVNEIVENARVGRTWNYGQLGGFTVDANAGYNVTDQLSMGLSITNLFNAKNREFVASPIIETLVSFELKYKFSLKQKTSSNGN</sequence>
<dbReference type="EMBL" id="QRDV01000001">
    <property type="protein sequence ID" value="RED46524.1"/>
    <property type="molecule type" value="Genomic_DNA"/>
</dbReference>
<dbReference type="RefSeq" id="WP_115815656.1">
    <property type="nucleotide sequence ID" value="NZ_QRDV01000001.1"/>
</dbReference>
<keyword evidence="12" id="KW-1185">Reference proteome</keyword>
<dbReference type="Pfam" id="PF07715">
    <property type="entry name" value="Plug"/>
    <property type="match status" value="1"/>
</dbReference>
<keyword evidence="5 9" id="KW-0732">Signal</keyword>
<reference evidence="11 12" key="1">
    <citation type="submission" date="2018-07" db="EMBL/GenBank/DDBJ databases">
        <title>Genomic Encyclopedia of Type Strains, Phase III (KMG-III): the genomes of soil and plant-associated and newly described type strains.</title>
        <authorList>
            <person name="Whitman W."/>
        </authorList>
    </citation>
    <scope>NUCLEOTIDE SEQUENCE [LARGE SCALE GENOMIC DNA]</scope>
    <source>
        <strain evidence="11 12">CECT 7946</strain>
    </source>
</reference>